<reference evidence="2 3" key="1">
    <citation type="journal article" date="2013" name="J. Microbiol. Biotechnol.">
        <title>Novosphingobium ginsenosidimutans sp. nov., with the ability to convert ginsenoside.</title>
        <authorList>
            <person name="Kim J.K."/>
            <person name="He D."/>
            <person name="Liu Q.M."/>
            <person name="Park H.Y."/>
            <person name="Jung M.S."/>
            <person name="Yoon M.H."/>
            <person name="Kim S.C."/>
            <person name="Im W.T."/>
        </authorList>
    </citation>
    <scope>NUCLEOTIDE SEQUENCE [LARGE SCALE GENOMIC DNA]</scope>
    <source>
        <strain evidence="2 3">FW-6</strain>
    </source>
</reference>
<feature type="transmembrane region" description="Helical" evidence="1">
    <location>
        <begin position="392"/>
        <end position="414"/>
    </location>
</feature>
<dbReference type="EMBL" id="CP042345">
    <property type="protein sequence ID" value="QEA16275.1"/>
    <property type="molecule type" value="Genomic_DNA"/>
</dbReference>
<accession>A0A5B8S753</accession>
<name>A0A5B8S753_9SPHN</name>
<dbReference type="InterPro" id="IPR021830">
    <property type="entry name" value="DUF3422"/>
</dbReference>
<protein>
    <submittedName>
        <fullName evidence="2">DUF3422 domain-containing protein</fullName>
    </submittedName>
</protein>
<sequence>MRDHELRRKAVAEMHLRRWPIVESPSTIIQWVVMVADADRAEELAAIKAKAAASDTVQNPTHLDGALGPDLRFSWERHSEGTSLTLFVGGEAGQGFGDLAADERVAAALAWANSLPGEIVRCTRILLTTDDAAAERAMQGVAWERDELVSSHIGNGTMRMWSDFRIKDDGFGRLVVAANGTHPSDLTRTLQQLQELGNYRNRALLGLPLARESWPRLNAAESSLRDLADRVAKDQETDDQLLDSLSDLSLELASLSTAMRFRMDASKAYAQLVEERLEQLRPRPIEGFSSLDDFTQRRFRPAMNTCTASMDRLGELAVRAEQLSSLLRARIDTRIENQNGELLSSMERSISMQVRLQQLVEGLSVVALSYYLLGLIKLVLDGVAKATHSFEASTILALLVVPVVLLVWIAMAFAKRRLFGSGVEK</sequence>
<keyword evidence="3" id="KW-1185">Reference proteome</keyword>
<evidence type="ECO:0000313" key="2">
    <source>
        <dbReference type="EMBL" id="QEA16275.1"/>
    </source>
</evidence>
<organism evidence="2 3">
    <name type="scientific">Novosphingobium ginsenosidimutans</name>
    <dbReference type="NCBI Taxonomy" id="1176536"/>
    <lineage>
        <taxon>Bacteria</taxon>
        <taxon>Pseudomonadati</taxon>
        <taxon>Pseudomonadota</taxon>
        <taxon>Alphaproteobacteria</taxon>
        <taxon>Sphingomonadales</taxon>
        <taxon>Sphingomonadaceae</taxon>
        <taxon>Novosphingobium</taxon>
    </lineage>
</organism>
<dbReference type="AlphaFoldDB" id="A0A5B8S753"/>
<proteinExistence type="predicted"/>
<dbReference type="Proteomes" id="UP000321172">
    <property type="component" value="Chromosome"/>
</dbReference>
<dbReference type="KEGG" id="ngf:FRF71_09100"/>
<dbReference type="OrthoDB" id="9767470at2"/>
<dbReference type="RefSeq" id="WP_147090356.1">
    <property type="nucleotide sequence ID" value="NZ_BAABJD010000006.1"/>
</dbReference>
<evidence type="ECO:0000256" key="1">
    <source>
        <dbReference type="SAM" id="Phobius"/>
    </source>
</evidence>
<keyword evidence="1" id="KW-0472">Membrane</keyword>
<dbReference type="Pfam" id="PF11902">
    <property type="entry name" value="DUF3422"/>
    <property type="match status" value="1"/>
</dbReference>
<keyword evidence="1" id="KW-1133">Transmembrane helix</keyword>
<gene>
    <name evidence="2" type="ORF">FRF71_09100</name>
</gene>
<evidence type="ECO:0000313" key="3">
    <source>
        <dbReference type="Proteomes" id="UP000321172"/>
    </source>
</evidence>
<keyword evidence="1" id="KW-0812">Transmembrane</keyword>
<feature type="transmembrane region" description="Helical" evidence="1">
    <location>
        <begin position="359"/>
        <end position="380"/>
    </location>
</feature>